<dbReference type="AlphaFoldDB" id="A0A8T1QQ91"/>
<dbReference type="Pfam" id="PF00249">
    <property type="entry name" value="Myb_DNA-binding"/>
    <property type="match status" value="2"/>
</dbReference>
<dbReference type="PROSITE" id="PS51294">
    <property type="entry name" value="HTH_MYB"/>
    <property type="match status" value="2"/>
</dbReference>
<dbReference type="PANTHER" id="PTHR47994:SF5">
    <property type="entry name" value="F14D16.11-RELATED"/>
    <property type="match status" value="1"/>
</dbReference>
<protein>
    <submittedName>
        <fullName evidence="10">Uncharacterized protein</fullName>
    </submittedName>
</protein>
<dbReference type="InterPro" id="IPR001005">
    <property type="entry name" value="SANT/Myb"/>
</dbReference>
<keyword evidence="5" id="KW-0804">Transcription</keyword>
<dbReference type="SMART" id="SM00717">
    <property type="entry name" value="SANT"/>
    <property type="match status" value="2"/>
</dbReference>
<feature type="compositionally biased region" description="Basic and acidic residues" evidence="7">
    <location>
        <begin position="158"/>
        <end position="173"/>
    </location>
</feature>
<dbReference type="CDD" id="cd00167">
    <property type="entry name" value="SANT"/>
    <property type="match status" value="2"/>
</dbReference>
<evidence type="ECO:0000259" key="9">
    <source>
        <dbReference type="PROSITE" id="PS51294"/>
    </source>
</evidence>
<evidence type="ECO:0000256" key="4">
    <source>
        <dbReference type="ARBA" id="ARBA00023125"/>
    </source>
</evidence>
<reference evidence="10" key="1">
    <citation type="submission" date="2020-12" db="EMBL/GenBank/DDBJ databases">
        <title>WGS assembly of Carya illinoinensis cv. Pawnee.</title>
        <authorList>
            <person name="Platts A."/>
            <person name="Shu S."/>
            <person name="Wright S."/>
            <person name="Barry K."/>
            <person name="Edger P."/>
            <person name="Pires J.C."/>
            <person name="Schmutz J."/>
        </authorList>
    </citation>
    <scope>NUCLEOTIDE SEQUENCE</scope>
    <source>
        <tissue evidence="10">Leaf</tissue>
    </source>
</reference>
<organism evidence="10 11">
    <name type="scientific">Carya illinoinensis</name>
    <name type="common">Pecan</name>
    <dbReference type="NCBI Taxonomy" id="32201"/>
    <lineage>
        <taxon>Eukaryota</taxon>
        <taxon>Viridiplantae</taxon>
        <taxon>Streptophyta</taxon>
        <taxon>Embryophyta</taxon>
        <taxon>Tracheophyta</taxon>
        <taxon>Spermatophyta</taxon>
        <taxon>Magnoliopsida</taxon>
        <taxon>eudicotyledons</taxon>
        <taxon>Gunneridae</taxon>
        <taxon>Pentapetalae</taxon>
        <taxon>rosids</taxon>
        <taxon>fabids</taxon>
        <taxon>Fagales</taxon>
        <taxon>Juglandaceae</taxon>
        <taxon>Carya</taxon>
    </lineage>
</organism>
<comment type="subcellular location">
    <subcellularLocation>
        <location evidence="1">Nucleus</location>
    </subcellularLocation>
</comment>
<evidence type="ECO:0000313" key="11">
    <source>
        <dbReference type="Proteomes" id="UP000811609"/>
    </source>
</evidence>
<dbReference type="GO" id="GO:0006355">
    <property type="term" value="P:regulation of DNA-templated transcription"/>
    <property type="evidence" value="ECO:0007669"/>
    <property type="project" value="UniProtKB-ARBA"/>
</dbReference>
<dbReference type="InterPro" id="IPR015495">
    <property type="entry name" value="Myb_TF_plants"/>
</dbReference>
<feature type="region of interest" description="Disordered" evidence="7">
    <location>
        <begin position="240"/>
        <end position="265"/>
    </location>
</feature>
<keyword evidence="11" id="KW-1185">Reference proteome</keyword>
<dbReference type="GO" id="GO:0000976">
    <property type="term" value="F:transcription cis-regulatory region binding"/>
    <property type="evidence" value="ECO:0007669"/>
    <property type="project" value="UniProtKB-ARBA"/>
</dbReference>
<keyword evidence="3" id="KW-0805">Transcription regulation</keyword>
<feature type="compositionally biased region" description="Low complexity" evidence="7">
    <location>
        <begin position="248"/>
        <end position="261"/>
    </location>
</feature>
<dbReference type="SUPFAM" id="SSF46689">
    <property type="entry name" value="Homeodomain-like"/>
    <property type="match status" value="1"/>
</dbReference>
<evidence type="ECO:0000256" key="2">
    <source>
        <dbReference type="ARBA" id="ARBA00022737"/>
    </source>
</evidence>
<evidence type="ECO:0000259" key="8">
    <source>
        <dbReference type="PROSITE" id="PS50090"/>
    </source>
</evidence>
<name>A0A8T1QQ91_CARIL</name>
<evidence type="ECO:0000256" key="7">
    <source>
        <dbReference type="SAM" id="MobiDB-lite"/>
    </source>
</evidence>
<dbReference type="GO" id="GO:0005634">
    <property type="term" value="C:nucleus"/>
    <property type="evidence" value="ECO:0007669"/>
    <property type="project" value="UniProtKB-SubCell"/>
</dbReference>
<feature type="domain" description="HTH myb-type" evidence="9">
    <location>
        <begin position="94"/>
        <end position="148"/>
    </location>
</feature>
<sequence>MPLYKQPFLYIADQQKAGLGGLLTFCLVELVKMGRQPCCDKVGLKRGPWTIEEDHKLINFILNNGIHCWRMVPRLAGLLRCGKSCRLRWINYLRPDLKRGGFTEAEENEIIQLHSHLGNRWSKIAAHFPGRTDNEIKNHWNTRIKKRLKLLGLDPVTHKPIEKKGNSGDKNETALESNSPKGREDSMEVNSMDNYNYTKKDSLGIEEKRDKVELNLDETNDLLNNYDICWGSLDFGSSMNQETNNTTSSPSFSLENSSNPSVGESPSLQDWFHGSVDSILSWDGFSYLEQDLFFL</sequence>
<dbReference type="PANTHER" id="PTHR47994">
    <property type="entry name" value="F14D16.11-RELATED"/>
    <property type="match status" value="1"/>
</dbReference>
<dbReference type="Proteomes" id="UP000811609">
    <property type="component" value="Chromosome 4"/>
</dbReference>
<dbReference type="OrthoDB" id="2143914at2759"/>
<evidence type="ECO:0000256" key="5">
    <source>
        <dbReference type="ARBA" id="ARBA00023163"/>
    </source>
</evidence>
<dbReference type="InterPro" id="IPR009057">
    <property type="entry name" value="Homeodomain-like_sf"/>
</dbReference>
<dbReference type="FunFam" id="1.10.10.60:FF:000394">
    <property type="entry name" value="MYB transcription factor"/>
    <property type="match status" value="1"/>
</dbReference>
<keyword evidence="4" id="KW-0238">DNA-binding</keyword>
<keyword evidence="2" id="KW-0677">Repeat</keyword>
<keyword evidence="6" id="KW-0539">Nucleus</keyword>
<dbReference type="Gene3D" id="1.10.10.60">
    <property type="entry name" value="Homeodomain-like"/>
    <property type="match status" value="2"/>
</dbReference>
<gene>
    <name evidence="10" type="ORF">CIPAW_04G032600</name>
</gene>
<feature type="domain" description="Myb-like" evidence="8">
    <location>
        <begin position="41"/>
        <end position="93"/>
    </location>
</feature>
<feature type="region of interest" description="Disordered" evidence="7">
    <location>
        <begin position="158"/>
        <end position="193"/>
    </location>
</feature>
<comment type="caution">
    <text evidence="10">The sequence shown here is derived from an EMBL/GenBank/DDBJ whole genome shotgun (WGS) entry which is preliminary data.</text>
</comment>
<dbReference type="InterPro" id="IPR017930">
    <property type="entry name" value="Myb_dom"/>
</dbReference>
<evidence type="ECO:0000256" key="1">
    <source>
        <dbReference type="ARBA" id="ARBA00004123"/>
    </source>
</evidence>
<feature type="domain" description="Myb-like" evidence="8">
    <location>
        <begin position="94"/>
        <end position="144"/>
    </location>
</feature>
<dbReference type="FunFam" id="1.10.10.60:FF:000069">
    <property type="entry name" value="MYB transcription factor"/>
    <property type="match status" value="1"/>
</dbReference>
<dbReference type="PROSITE" id="PS50090">
    <property type="entry name" value="MYB_LIKE"/>
    <property type="match status" value="2"/>
</dbReference>
<evidence type="ECO:0000256" key="3">
    <source>
        <dbReference type="ARBA" id="ARBA00023015"/>
    </source>
</evidence>
<accession>A0A8T1QQ91</accession>
<evidence type="ECO:0000313" key="10">
    <source>
        <dbReference type="EMBL" id="KAG6656595.1"/>
    </source>
</evidence>
<feature type="domain" description="HTH myb-type" evidence="9">
    <location>
        <begin position="41"/>
        <end position="93"/>
    </location>
</feature>
<dbReference type="GO" id="GO:0046394">
    <property type="term" value="P:carboxylic acid biosynthetic process"/>
    <property type="evidence" value="ECO:0007669"/>
    <property type="project" value="UniProtKB-ARBA"/>
</dbReference>
<evidence type="ECO:0000256" key="6">
    <source>
        <dbReference type="ARBA" id="ARBA00023242"/>
    </source>
</evidence>
<proteinExistence type="predicted"/>
<dbReference type="EMBL" id="CM031812">
    <property type="protein sequence ID" value="KAG6656595.1"/>
    <property type="molecule type" value="Genomic_DNA"/>
</dbReference>